<organism evidence="6 7">
    <name type="scientific">Nitrosococcus watsoni (strain C-113)</name>
    <dbReference type="NCBI Taxonomy" id="105559"/>
    <lineage>
        <taxon>Bacteria</taxon>
        <taxon>Pseudomonadati</taxon>
        <taxon>Pseudomonadota</taxon>
        <taxon>Gammaproteobacteria</taxon>
        <taxon>Chromatiales</taxon>
        <taxon>Chromatiaceae</taxon>
        <taxon>Nitrosococcus</taxon>
    </lineage>
</organism>
<dbReference type="GO" id="GO:0009307">
    <property type="term" value="P:DNA restriction-modification system"/>
    <property type="evidence" value="ECO:0007669"/>
    <property type="project" value="UniProtKB-KW"/>
</dbReference>
<dbReference type="RefSeq" id="WP_013219504.1">
    <property type="nucleotide sequence ID" value="NC_014315.1"/>
</dbReference>
<evidence type="ECO:0000256" key="4">
    <source>
        <dbReference type="SAM" id="MobiDB-lite"/>
    </source>
</evidence>
<feature type="region of interest" description="Disordered" evidence="4">
    <location>
        <begin position="1"/>
        <end position="27"/>
    </location>
</feature>
<name>D8KA79_NITWC</name>
<accession>D8KA79</accession>
<evidence type="ECO:0000313" key="6">
    <source>
        <dbReference type="EMBL" id="ADJ27394.1"/>
    </source>
</evidence>
<sequence length="482" mass="53442">MTDMSGENLETYAAVGRQGEAKSSQSKFPRYPAYKDSGVEWLGEVPEHWTTTSLKYFAELNPKKSDYRGDQGQLCSFIPMEKLKTGAIQLDEVRTIADVITGYTYFEDGDVLQAKVTPCFENGNIAIADGLTNGVGFGSSEINVIRPFKIDVGFLYYRLQEGVFMSICTASMIGAGGLKRVPGEVIDGFTVAIPDRNEQTQIARFLDHETARIDALIAEQQRLIELLKEKRQAVISHAVTKGLDPTVPMKDSGVEWLGEVPAHWEVKKIKHYGRVIGGFAFKSTDFSDEGHLVIKISNVGHLGFEWNDASYLPESFTVRHSEFIAPKGSLIFAMTRPVISGGIKIARLEKDLRPLINQRVGFISINDEALSRYLLVSSQSESFLSQFKNNLTITNQPNIASEGIESISIPIPPAEELRRILEYIETLIDKFDCLMLDACSGIRLLQERRSALISAAVTGKIDVRGWQPPASVPSPELENETV</sequence>
<dbReference type="CDD" id="cd17260">
    <property type="entry name" value="RMtype1_S_EcoEI-TRD1-CR1_like"/>
    <property type="match status" value="1"/>
</dbReference>
<dbReference type="SUPFAM" id="SSF116734">
    <property type="entry name" value="DNA methylase specificity domain"/>
    <property type="match status" value="2"/>
</dbReference>
<dbReference type="EMBL" id="CP002086">
    <property type="protein sequence ID" value="ADJ27394.1"/>
    <property type="molecule type" value="Genomic_DNA"/>
</dbReference>
<dbReference type="STRING" id="105559.Nwat_0429"/>
<feature type="domain" description="Type I restriction modification DNA specificity" evidence="5">
    <location>
        <begin position="262"/>
        <end position="431"/>
    </location>
</feature>
<reference evidence="6 7" key="1">
    <citation type="submission" date="2010-06" db="EMBL/GenBank/DDBJ databases">
        <title>Complete sequence of chromosome of Nitrosococcus watsoni C-113.</title>
        <authorList>
            <consortium name="US DOE Joint Genome Institute"/>
            <person name="Lucas S."/>
            <person name="Copeland A."/>
            <person name="Lapidus A."/>
            <person name="Cheng J.-F."/>
            <person name="Bruce D."/>
            <person name="Goodwin L."/>
            <person name="Pitluck S."/>
            <person name="Malfatti S.A."/>
            <person name="Chain P.S.G."/>
            <person name="Land M."/>
            <person name="Hauser L."/>
            <person name="Kyrpides N."/>
            <person name="Ivanova N."/>
            <person name="Cambell M.A."/>
            <person name="Heidelberg J.F."/>
            <person name="Klotz M.G."/>
            <person name="Woyke T."/>
        </authorList>
    </citation>
    <scope>NUCLEOTIDE SEQUENCE [LARGE SCALE GENOMIC DNA]</scope>
    <source>
        <strain evidence="6 7">C-113</strain>
    </source>
</reference>
<dbReference type="HOGENOM" id="CLU_021095_1_2_6"/>
<dbReference type="Pfam" id="PF01420">
    <property type="entry name" value="Methylase_S"/>
    <property type="match status" value="1"/>
</dbReference>
<dbReference type="Proteomes" id="UP000000393">
    <property type="component" value="Chromosome"/>
</dbReference>
<dbReference type="AlphaFoldDB" id="D8KA79"/>
<evidence type="ECO:0000256" key="1">
    <source>
        <dbReference type="ARBA" id="ARBA00010923"/>
    </source>
</evidence>
<keyword evidence="2" id="KW-0680">Restriction system</keyword>
<dbReference type="InterPro" id="IPR044946">
    <property type="entry name" value="Restrct_endonuc_typeI_TRD_sf"/>
</dbReference>
<dbReference type="Gene3D" id="1.10.287.1120">
    <property type="entry name" value="Bipartite methylase S protein"/>
    <property type="match status" value="1"/>
</dbReference>
<evidence type="ECO:0000256" key="2">
    <source>
        <dbReference type="ARBA" id="ARBA00022747"/>
    </source>
</evidence>
<dbReference type="InterPro" id="IPR000055">
    <property type="entry name" value="Restrct_endonuc_typeI_TRD"/>
</dbReference>
<dbReference type="REBASE" id="26860">
    <property type="entry name" value="S.NwaCORF430P"/>
</dbReference>
<protein>
    <submittedName>
        <fullName evidence="6">Restriction modification system DNA specificity domain protein</fullName>
    </submittedName>
</protein>
<dbReference type="eggNOG" id="COG0732">
    <property type="taxonomic scope" value="Bacteria"/>
</dbReference>
<gene>
    <name evidence="6" type="ordered locus">Nwat_0429</name>
</gene>
<dbReference type="CDD" id="cd17278">
    <property type="entry name" value="RMtype1_S_LdeBORF1052P-TRD2-CR2"/>
    <property type="match status" value="1"/>
</dbReference>
<evidence type="ECO:0000256" key="3">
    <source>
        <dbReference type="ARBA" id="ARBA00023125"/>
    </source>
</evidence>
<dbReference type="KEGG" id="nwa:Nwat_0429"/>
<dbReference type="InterPro" id="IPR052021">
    <property type="entry name" value="Type-I_RS_S_subunit"/>
</dbReference>
<dbReference type="Gene3D" id="3.90.220.20">
    <property type="entry name" value="DNA methylase specificity domains"/>
    <property type="match status" value="2"/>
</dbReference>
<dbReference type="OrthoDB" id="9798929at2"/>
<keyword evidence="7" id="KW-1185">Reference proteome</keyword>
<comment type="similarity">
    <text evidence="1">Belongs to the type-I restriction system S methylase family.</text>
</comment>
<dbReference type="PANTHER" id="PTHR30408">
    <property type="entry name" value="TYPE-1 RESTRICTION ENZYME ECOKI SPECIFICITY PROTEIN"/>
    <property type="match status" value="1"/>
</dbReference>
<dbReference type="PANTHER" id="PTHR30408:SF12">
    <property type="entry name" value="TYPE I RESTRICTION ENZYME MJAVIII SPECIFICITY SUBUNIT"/>
    <property type="match status" value="1"/>
</dbReference>
<keyword evidence="3" id="KW-0238">DNA-binding</keyword>
<proteinExistence type="inferred from homology"/>
<evidence type="ECO:0000259" key="5">
    <source>
        <dbReference type="Pfam" id="PF01420"/>
    </source>
</evidence>
<evidence type="ECO:0000313" key="7">
    <source>
        <dbReference type="Proteomes" id="UP000000393"/>
    </source>
</evidence>
<dbReference type="GO" id="GO:0003677">
    <property type="term" value="F:DNA binding"/>
    <property type="evidence" value="ECO:0007669"/>
    <property type="project" value="UniProtKB-KW"/>
</dbReference>